<reference evidence="2" key="1">
    <citation type="submission" date="2023-08" db="EMBL/GenBank/DDBJ databases">
        <title>A de novo genome assembly of Solanum verrucosum Schlechtendal, a Mexican diploid species geographically isolated from the other diploid A-genome species in potato relatives.</title>
        <authorList>
            <person name="Hosaka K."/>
        </authorList>
    </citation>
    <scope>NUCLEOTIDE SEQUENCE</scope>
    <source>
        <tissue evidence="2">Young leaves</tissue>
    </source>
</reference>
<name>A0AAF0PPT3_SOLVR</name>
<evidence type="ECO:0000313" key="2">
    <source>
        <dbReference type="EMBL" id="WMV08718.1"/>
    </source>
</evidence>
<dbReference type="Proteomes" id="UP001234989">
    <property type="component" value="Chromosome 1"/>
</dbReference>
<feature type="region of interest" description="Disordered" evidence="1">
    <location>
        <begin position="41"/>
        <end position="61"/>
    </location>
</feature>
<accession>A0AAF0PPT3</accession>
<sequence>MSRSRASISSGRWNAVPESVIETLVRDIGRALARGRARGVAPGIGHSRGAAPAKGRAREASPEPQFEVVEDQFPPEFGAPLFQETLLRLLVDEQCYKRFQKIKSPQFQGGKREKASEFLTLFHEMLEAWTGASSSYPRKVISFSRAQRLADRGCFSYLDFIRDTTVEPPPMDSAPAVQEFSNVIPTNLPGVPPDRDIDFTIDLEPSTKPISISPYCMALAELKELND</sequence>
<organism evidence="2 3">
    <name type="scientific">Solanum verrucosum</name>
    <dbReference type="NCBI Taxonomy" id="315347"/>
    <lineage>
        <taxon>Eukaryota</taxon>
        <taxon>Viridiplantae</taxon>
        <taxon>Streptophyta</taxon>
        <taxon>Embryophyta</taxon>
        <taxon>Tracheophyta</taxon>
        <taxon>Spermatophyta</taxon>
        <taxon>Magnoliopsida</taxon>
        <taxon>eudicotyledons</taxon>
        <taxon>Gunneridae</taxon>
        <taxon>Pentapetalae</taxon>
        <taxon>asterids</taxon>
        <taxon>lamiids</taxon>
        <taxon>Solanales</taxon>
        <taxon>Solanaceae</taxon>
        <taxon>Solanoideae</taxon>
        <taxon>Solaneae</taxon>
        <taxon>Solanum</taxon>
    </lineage>
</organism>
<evidence type="ECO:0000313" key="3">
    <source>
        <dbReference type="Proteomes" id="UP001234989"/>
    </source>
</evidence>
<dbReference type="EMBL" id="CP133612">
    <property type="protein sequence ID" value="WMV08718.1"/>
    <property type="molecule type" value="Genomic_DNA"/>
</dbReference>
<protein>
    <submittedName>
        <fullName evidence="2">Uncharacterized protein</fullName>
    </submittedName>
</protein>
<evidence type="ECO:0000256" key="1">
    <source>
        <dbReference type="SAM" id="MobiDB-lite"/>
    </source>
</evidence>
<proteinExistence type="predicted"/>
<dbReference type="AlphaFoldDB" id="A0AAF0PPT3"/>
<keyword evidence="3" id="KW-1185">Reference proteome</keyword>
<gene>
    <name evidence="2" type="ORF">MTR67_002103</name>
</gene>